<evidence type="ECO:0000313" key="12">
    <source>
        <dbReference type="EMBL" id="RPA72201.1"/>
    </source>
</evidence>
<keyword evidence="6" id="KW-0811">Translocation</keyword>
<feature type="compositionally biased region" description="Low complexity" evidence="11">
    <location>
        <begin position="414"/>
        <end position="425"/>
    </location>
</feature>
<dbReference type="GO" id="GO:0005543">
    <property type="term" value="F:phospholipid binding"/>
    <property type="evidence" value="ECO:0007669"/>
    <property type="project" value="TreeGrafter"/>
</dbReference>
<feature type="compositionally biased region" description="Basic and acidic residues" evidence="11">
    <location>
        <begin position="401"/>
        <end position="413"/>
    </location>
</feature>
<dbReference type="InterPro" id="IPR038506">
    <property type="entry name" value="GLE1-like_sf"/>
</dbReference>
<proteinExistence type="inferred from homology"/>
<evidence type="ECO:0000256" key="7">
    <source>
        <dbReference type="ARBA" id="ARBA00023132"/>
    </source>
</evidence>
<evidence type="ECO:0000256" key="10">
    <source>
        <dbReference type="ARBA" id="ARBA00029983"/>
    </source>
</evidence>
<reference evidence="12 13" key="1">
    <citation type="journal article" date="2018" name="Nat. Ecol. Evol.">
        <title>Pezizomycetes genomes reveal the molecular basis of ectomycorrhizal truffle lifestyle.</title>
        <authorList>
            <person name="Murat C."/>
            <person name="Payen T."/>
            <person name="Noel B."/>
            <person name="Kuo A."/>
            <person name="Morin E."/>
            <person name="Chen J."/>
            <person name="Kohler A."/>
            <person name="Krizsan K."/>
            <person name="Balestrini R."/>
            <person name="Da Silva C."/>
            <person name="Montanini B."/>
            <person name="Hainaut M."/>
            <person name="Levati E."/>
            <person name="Barry K.W."/>
            <person name="Belfiori B."/>
            <person name="Cichocki N."/>
            <person name="Clum A."/>
            <person name="Dockter R.B."/>
            <person name="Fauchery L."/>
            <person name="Guy J."/>
            <person name="Iotti M."/>
            <person name="Le Tacon F."/>
            <person name="Lindquist E.A."/>
            <person name="Lipzen A."/>
            <person name="Malagnac F."/>
            <person name="Mello A."/>
            <person name="Molinier V."/>
            <person name="Miyauchi S."/>
            <person name="Poulain J."/>
            <person name="Riccioni C."/>
            <person name="Rubini A."/>
            <person name="Sitrit Y."/>
            <person name="Splivallo R."/>
            <person name="Traeger S."/>
            <person name="Wang M."/>
            <person name="Zifcakova L."/>
            <person name="Wipf D."/>
            <person name="Zambonelli A."/>
            <person name="Paolocci F."/>
            <person name="Nowrousian M."/>
            <person name="Ottonello S."/>
            <person name="Baldrian P."/>
            <person name="Spatafora J.W."/>
            <person name="Henrissat B."/>
            <person name="Nagy L.G."/>
            <person name="Aury J.M."/>
            <person name="Wincker P."/>
            <person name="Grigoriev I.V."/>
            <person name="Bonfante P."/>
            <person name="Martin F.M."/>
        </authorList>
    </citation>
    <scope>NUCLEOTIDE SEQUENCE [LARGE SCALE GENOMIC DNA]</scope>
    <source>
        <strain evidence="12 13">RN42</strain>
    </source>
</reference>
<dbReference type="STRING" id="1160509.A0A3N4HJ34"/>
<protein>
    <recommendedName>
        <fullName evidence="9">mRNA export factor GLE1</fullName>
    </recommendedName>
    <alternativeName>
        <fullName evidence="10">Nucleoporin GLE1</fullName>
    </alternativeName>
</protein>
<feature type="region of interest" description="Disordered" evidence="11">
    <location>
        <begin position="256"/>
        <end position="277"/>
    </location>
</feature>
<keyword evidence="7" id="KW-0906">Nuclear pore complex</keyword>
<keyword evidence="5" id="KW-0653">Protein transport</keyword>
<keyword evidence="13" id="KW-1185">Reference proteome</keyword>
<feature type="compositionally biased region" description="Acidic residues" evidence="11">
    <location>
        <begin position="87"/>
        <end position="99"/>
    </location>
</feature>
<feature type="compositionally biased region" description="Basic and acidic residues" evidence="11">
    <location>
        <begin position="118"/>
        <end position="134"/>
    </location>
</feature>
<feature type="compositionally biased region" description="Polar residues" evidence="11">
    <location>
        <begin position="39"/>
        <end position="60"/>
    </location>
</feature>
<comment type="subcellular location">
    <subcellularLocation>
        <location evidence="1">Nucleus</location>
        <location evidence="1">Nuclear pore complex</location>
    </subcellularLocation>
</comment>
<feature type="compositionally biased region" description="Polar residues" evidence="11">
    <location>
        <begin position="1"/>
        <end position="23"/>
    </location>
</feature>
<evidence type="ECO:0000256" key="6">
    <source>
        <dbReference type="ARBA" id="ARBA00023010"/>
    </source>
</evidence>
<keyword evidence="8" id="KW-0539">Nucleus</keyword>
<dbReference type="GO" id="GO:0016973">
    <property type="term" value="P:poly(A)+ mRNA export from nucleus"/>
    <property type="evidence" value="ECO:0007669"/>
    <property type="project" value="InterPro"/>
</dbReference>
<dbReference type="OrthoDB" id="5783963at2759"/>
<dbReference type="Pfam" id="PF07817">
    <property type="entry name" value="GLE1"/>
    <property type="match status" value="1"/>
</dbReference>
<dbReference type="AlphaFoldDB" id="A0A3N4HJ34"/>
<dbReference type="PANTHER" id="PTHR12960">
    <property type="entry name" value="GLE-1-RELATED"/>
    <property type="match status" value="1"/>
</dbReference>
<dbReference type="GO" id="GO:0000822">
    <property type="term" value="F:inositol hexakisphosphate binding"/>
    <property type="evidence" value="ECO:0007669"/>
    <property type="project" value="TreeGrafter"/>
</dbReference>
<sequence length="770" mass="85895">MTLLSPSTPRTQGTTTDPRTSQPPLFRSSFRSSVQSRSNNPLASSIRSTTTNASIKSTNSFSCERQVLHPLDPEAEPEALFYYQSSEDEDDADYSDDGYGDLIGTPPMIKSYRKNNGKGREELELKSPTQEESHTPLSSPVVNRTSRHAPILPSPLRKENVRPQDVNAESPLARRRTELRPETIAETLESSEDLPLTPRRGSAIAEPEENELMRRFLNDDWTVDFSASTMSPPGSGTPHITPRRSKNEQYIGQYLVSSPSPNARRTSQLLSPPSKDASEIQSALYKLRRSVDFQKDREAEQEQAERKWKTEQIAEKSKVNPILLEDRQFRETVQYILDSKMREEQARLEEYRRAEAAKQEEERRRAEAEAARIREAQEAERRKREAEEAERKAKQQAIQAAKEREEAAKREADAQAAKQAADAQAAAKKASDDAAAAEAAALKAQEPPPIVPLIAEDPARIQLDLRAAQMHTLLMNLKKVRQYVKGNAELRKRLNVHRRAIKPKLGQFNGETKQTGIIRDALVNILNKAKDEPGDQIRAADYQILPAGTSSTEDLVPLPFIWLVNEMGKMVIEQFEAEVAVNPKVAGPIGICLTSTLSRPAMMANGVSFLDILVARIWKRNMIVRGEIGPDATDADLKRLGYLKTEEGKWEGKEEFSTRLGGLSAGYAAIASRNFTKASMSNPHPMHNLWFLYAHYLNTPAAKLTNSHYFAIKTMLETSMKTFVTLYAQQGVKMIDAIVGPFADEGVKLGRNGAASLKALGDVLKKEGLD</sequence>
<keyword evidence="4" id="KW-0509">mRNA transport</keyword>
<dbReference type="GO" id="GO:0005737">
    <property type="term" value="C:cytoplasm"/>
    <property type="evidence" value="ECO:0007669"/>
    <property type="project" value="TreeGrafter"/>
</dbReference>
<evidence type="ECO:0000256" key="8">
    <source>
        <dbReference type="ARBA" id="ARBA00023242"/>
    </source>
</evidence>
<dbReference type="EMBL" id="ML119873">
    <property type="protein sequence ID" value="RPA72201.1"/>
    <property type="molecule type" value="Genomic_DNA"/>
</dbReference>
<evidence type="ECO:0000256" key="11">
    <source>
        <dbReference type="SAM" id="MobiDB-lite"/>
    </source>
</evidence>
<feature type="region of interest" description="Disordered" evidence="11">
    <location>
        <begin position="1"/>
        <end position="60"/>
    </location>
</feature>
<dbReference type="GO" id="GO:0044614">
    <property type="term" value="C:nuclear pore cytoplasmic filaments"/>
    <property type="evidence" value="ECO:0007669"/>
    <property type="project" value="TreeGrafter"/>
</dbReference>
<dbReference type="Proteomes" id="UP000275078">
    <property type="component" value="Unassembled WGS sequence"/>
</dbReference>
<name>A0A3N4HJ34_ASCIM</name>
<dbReference type="GO" id="GO:0015031">
    <property type="term" value="P:protein transport"/>
    <property type="evidence" value="ECO:0007669"/>
    <property type="project" value="UniProtKB-KW"/>
</dbReference>
<evidence type="ECO:0000256" key="5">
    <source>
        <dbReference type="ARBA" id="ARBA00022927"/>
    </source>
</evidence>
<evidence type="ECO:0000256" key="9">
    <source>
        <dbReference type="ARBA" id="ARBA00026227"/>
    </source>
</evidence>
<feature type="region of interest" description="Disordered" evidence="11">
    <location>
        <begin position="87"/>
        <end position="199"/>
    </location>
</feature>
<feature type="compositionally biased region" description="Basic and acidic residues" evidence="11">
    <location>
        <begin position="384"/>
        <end position="393"/>
    </location>
</feature>
<accession>A0A3N4HJ34</accession>
<feature type="compositionally biased region" description="Low complexity" evidence="11">
    <location>
        <begin position="26"/>
        <end position="38"/>
    </location>
</feature>
<evidence type="ECO:0000256" key="4">
    <source>
        <dbReference type="ARBA" id="ARBA00022816"/>
    </source>
</evidence>
<evidence type="ECO:0000313" key="13">
    <source>
        <dbReference type="Proteomes" id="UP000275078"/>
    </source>
</evidence>
<evidence type="ECO:0000256" key="1">
    <source>
        <dbReference type="ARBA" id="ARBA00004567"/>
    </source>
</evidence>
<feature type="compositionally biased region" description="Polar residues" evidence="11">
    <location>
        <begin position="135"/>
        <end position="144"/>
    </location>
</feature>
<comment type="similarity">
    <text evidence="2">Belongs to the GLE1 family.</text>
</comment>
<evidence type="ECO:0000256" key="2">
    <source>
        <dbReference type="ARBA" id="ARBA00011056"/>
    </source>
</evidence>
<organism evidence="12 13">
    <name type="scientific">Ascobolus immersus RN42</name>
    <dbReference type="NCBI Taxonomy" id="1160509"/>
    <lineage>
        <taxon>Eukaryota</taxon>
        <taxon>Fungi</taxon>
        <taxon>Dikarya</taxon>
        <taxon>Ascomycota</taxon>
        <taxon>Pezizomycotina</taxon>
        <taxon>Pezizomycetes</taxon>
        <taxon>Pezizales</taxon>
        <taxon>Ascobolaceae</taxon>
        <taxon>Ascobolus</taxon>
    </lineage>
</organism>
<feature type="region of interest" description="Disordered" evidence="11">
    <location>
        <begin position="384"/>
        <end position="425"/>
    </location>
</feature>
<evidence type="ECO:0000256" key="3">
    <source>
        <dbReference type="ARBA" id="ARBA00022448"/>
    </source>
</evidence>
<feature type="compositionally biased region" description="Polar residues" evidence="11">
    <location>
        <begin position="256"/>
        <end position="271"/>
    </location>
</feature>
<dbReference type="Gene3D" id="1.25.40.510">
    <property type="entry name" value="GLE1-like"/>
    <property type="match status" value="1"/>
</dbReference>
<dbReference type="PANTHER" id="PTHR12960:SF0">
    <property type="entry name" value="MRNA EXPORT FACTOR GLE1"/>
    <property type="match status" value="1"/>
</dbReference>
<keyword evidence="3" id="KW-0813">Transport</keyword>
<gene>
    <name evidence="12" type="ORF">BJ508DRAFT_419590</name>
</gene>
<dbReference type="GO" id="GO:0031369">
    <property type="term" value="F:translation initiation factor binding"/>
    <property type="evidence" value="ECO:0007669"/>
    <property type="project" value="TreeGrafter"/>
</dbReference>
<dbReference type="InterPro" id="IPR012476">
    <property type="entry name" value="GLE1"/>
</dbReference>